<evidence type="ECO:0000313" key="17">
    <source>
        <dbReference type="Proteomes" id="UP000001940"/>
    </source>
</evidence>
<dbReference type="eggNOG" id="KOG0064">
    <property type="taxonomic scope" value="Eukaryota"/>
</dbReference>
<dbReference type="Gene3D" id="3.40.50.300">
    <property type="entry name" value="P-loop containing nucleotide triphosphate hydrolases"/>
    <property type="match status" value="1"/>
</dbReference>
<dbReference type="GO" id="GO:0016887">
    <property type="term" value="F:ATP hydrolysis activity"/>
    <property type="evidence" value="ECO:0007669"/>
    <property type="project" value="InterPro"/>
</dbReference>
<evidence type="ECO:0000256" key="12">
    <source>
        <dbReference type="SAM" id="MobiDB-lite"/>
    </source>
</evidence>
<dbReference type="PDB" id="7VZB">
    <property type="method" value="EM"/>
    <property type="resolution" value="3.59 A"/>
    <property type="chains" value="A/B=2-66"/>
</dbReference>
<evidence type="ECO:0007829" key="21">
    <source>
        <dbReference type="PeptideAtlas" id="O45730"/>
    </source>
</evidence>
<keyword evidence="9 13" id="KW-1133">Transmembrane helix</keyword>
<dbReference type="WormBase" id="T02D1.5">
    <property type="protein sequence ID" value="CE16325"/>
    <property type="gene ID" value="WBGene00004061"/>
    <property type="gene designation" value="pmp-4"/>
</dbReference>
<dbReference type="CDD" id="cd03223">
    <property type="entry name" value="ABCD_peroxisomal_ALDP"/>
    <property type="match status" value="1"/>
</dbReference>
<dbReference type="SMART" id="SM00382">
    <property type="entry name" value="AAA"/>
    <property type="match status" value="1"/>
</dbReference>
<evidence type="ECO:0000256" key="9">
    <source>
        <dbReference type="ARBA" id="ARBA00022989"/>
    </source>
</evidence>
<dbReference type="GO" id="GO:0005524">
    <property type="term" value="F:ATP binding"/>
    <property type="evidence" value="ECO:0000318"/>
    <property type="project" value="GO_Central"/>
</dbReference>
<dbReference type="InterPro" id="IPR036640">
    <property type="entry name" value="ABC1_TM_sf"/>
</dbReference>
<keyword evidence="3" id="KW-0813">Transport</keyword>
<dbReference type="InterPro" id="IPR011527">
    <property type="entry name" value="ABC1_TM_dom"/>
</dbReference>
<dbReference type="InterPro" id="IPR003439">
    <property type="entry name" value="ABC_transporter-like_ATP-bd"/>
</dbReference>
<feature type="region of interest" description="Disordered" evidence="12">
    <location>
        <begin position="42"/>
        <end position="66"/>
    </location>
</feature>
<dbReference type="Pfam" id="PF00005">
    <property type="entry name" value="ABC_tran"/>
    <property type="match status" value="1"/>
</dbReference>
<dbReference type="AGR" id="WB:WBGene00004061"/>
<evidence type="ECO:0000256" key="2">
    <source>
        <dbReference type="ARBA" id="ARBA00008575"/>
    </source>
</evidence>
<dbReference type="EMBL" id="BX284604">
    <property type="protein sequence ID" value="CAB05909.1"/>
    <property type="molecule type" value="Genomic_DNA"/>
</dbReference>
<evidence type="ECO:0000259" key="15">
    <source>
        <dbReference type="PROSITE" id="PS50929"/>
    </source>
</evidence>
<comment type="subcellular location">
    <subcellularLocation>
        <location evidence="1">Peroxisome membrane</location>
        <topology evidence="1">Multi-pass membrane protein</topology>
    </subcellularLocation>
</comment>
<feature type="transmembrane region" description="Helical" evidence="13">
    <location>
        <begin position="136"/>
        <end position="156"/>
    </location>
</feature>
<keyword evidence="11" id="KW-0576">Peroxisome</keyword>
<dbReference type="GO" id="GO:0007031">
    <property type="term" value="P:peroxisome organization"/>
    <property type="evidence" value="ECO:0000318"/>
    <property type="project" value="GO_Central"/>
</dbReference>
<evidence type="ECO:0000313" key="16">
    <source>
        <dbReference type="EMBL" id="CAB05909.1"/>
    </source>
</evidence>
<dbReference type="Reactome" id="R-CEL-2046105">
    <property type="pathway name" value="Linoleic acid (LA) metabolism"/>
</dbReference>
<keyword evidence="17" id="KW-1185">Reference proteome</keyword>
<dbReference type="PeptideAtlas" id="O45730"/>
<keyword evidence="10 13" id="KW-0472">Membrane</keyword>
<evidence type="ECO:0000256" key="5">
    <source>
        <dbReference type="ARBA" id="ARBA00022741"/>
    </source>
</evidence>
<dbReference type="Reactome" id="R-CEL-1369062">
    <property type="pathway name" value="ABC transporters in lipid homeostasis"/>
</dbReference>
<dbReference type="PhylomeDB" id="O45730"/>
<dbReference type="GO" id="GO:0140359">
    <property type="term" value="F:ABC-type transporter activity"/>
    <property type="evidence" value="ECO:0007669"/>
    <property type="project" value="InterPro"/>
</dbReference>
<dbReference type="HOGENOM" id="CLU_007587_1_1_1"/>
<dbReference type="Reactome" id="R-CEL-9603798">
    <property type="pathway name" value="Class I peroxisomal membrane protein import"/>
</dbReference>
<evidence type="ECO:0000313" key="18">
    <source>
        <dbReference type="WormBase" id="T02D1.5"/>
    </source>
</evidence>
<dbReference type="Reactome" id="R-CEL-390247">
    <property type="pathway name" value="Beta-oxidation of very long chain fatty acids"/>
</dbReference>
<dbReference type="GO" id="GO:0005324">
    <property type="term" value="F:long-chain fatty acid transmembrane transporter activity"/>
    <property type="evidence" value="ECO:0000318"/>
    <property type="project" value="GO_Central"/>
</dbReference>
<dbReference type="SMR" id="O45730"/>
<keyword evidence="19 20" id="KW-0002">3D-structure</keyword>
<dbReference type="PIR" id="T24357">
    <property type="entry name" value="T24357"/>
</dbReference>
<reference evidence="16 17" key="1">
    <citation type="journal article" date="1998" name="Science">
        <title>Genome sequence of the nematode C. elegans: a platform for investigating biology.</title>
        <authorList>
            <consortium name="The C. elegans sequencing consortium"/>
            <person name="Sulson J.E."/>
            <person name="Waterston R."/>
        </authorList>
    </citation>
    <scope>NUCLEOTIDE SEQUENCE [LARGE SCALE GENOMIC DNA]</scope>
    <source>
        <strain evidence="16 17">Bristol N2</strain>
    </source>
</reference>
<feature type="domain" description="ABC transporter" evidence="14">
    <location>
        <begin position="468"/>
        <end position="695"/>
    </location>
</feature>
<evidence type="ECO:0000256" key="4">
    <source>
        <dbReference type="ARBA" id="ARBA00022692"/>
    </source>
</evidence>
<name>O45730_CAEEL</name>
<feature type="transmembrane region" description="Helical" evidence="13">
    <location>
        <begin position="93"/>
        <end position="116"/>
    </location>
</feature>
<keyword evidence="7" id="KW-0067">ATP-binding</keyword>
<dbReference type="PROSITE" id="PS50929">
    <property type="entry name" value="ABC_TM1F"/>
    <property type="match status" value="1"/>
</dbReference>
<evidence type="ECO:0000256" key="13">
    <source>
        <dbReference type="SAM" id="Phobius"/>
    </source>
</evidence>
<dbReference type="FunFam" id="3.40.50.300:FF:000800">
    <property type="entry name" value="ATP-binding cassette sub-family D member 1"/>
    <property type="match status" value="1"/>
</dbReference>
<dbReference type="PANTHER" id="PTHR11384">
    <property type="entry name" value="ATP-BINDING CASSETTE, SUB-FAMILY D MEMBER"/>
    <property type="match status" value="1"/>
</dbReference>
<dbReference type="UCSC" id="T02D1.5">
    <property type="organism name" value="c. elegans"/>
</dbReference>
<reference evidence="19 20" key="2">
    <citation type="journal article" date="2022" name="Nat. Commun.">
        <title>Structural basis of substrate recognition and translocation by human very long-chain fatty acid transporter ABCD1.</title>
        <authorList>
            <person name="Chen Z.P."/>
            <person name="Xu D."/>
            <person name="Wang L."/>
            <person name="Mao Y.X."/>
            <person name="Li Y."/>
            <person name="Cheng M.T."/>
            <person name="Zhou C.Z."/>
            <person name="Hou W.T."/>
            <person name="Chen Y."/>
        </authorList>
    </citation>
    <scope>STRUCTURE BY ELECTRON MICROSCOPY (2.80 ANGSTROMS) OF 2-66</scope>
</reference>
<evidence type="ECO:0007829" key="20">
    <source>
        <dbReference type="PDB" id="7VX8"/>
    </source>
</evidence>
<dbReference type="GeneID" id="24104835"/>
<keyword evidence="5" id="KW-0547">Nucleotide-binding</keyword>
<dbReference type="Pfam" id="PF06472">
    <property type="entry name" value="ABC_membrane_2"/>
    <property type="match status" value="1"/>
</dbReference>
<gene>
    <name evidence="16 18" type="primary">pmp-4</name>
    <name evidence="16" type="ORF">CELE_T02D1.5</name>
    <name evidence="18" type="ORF">T02D1.5</name>
</gene>
<evidence type="ECO:0000256" key="6">
    <source>
        <dbReference type="ARBA" id="ARBA00022801"/>
    </source>
</evidence>
<dbReference type="AlphaFoldDB" id="O45730"/>
<feature type="domain" description="ABC transmembrane type-1" evidence="15">
    <location>
        <begin position="101"/>
        <end position="339"/>
    </location>
</feature>
<dbReference type="SUPFAM" id="SSF90123">
    <property type="entry name" value="ABC transporter transmembrane region"/>
    <property type="match status" value="1"/>
</dbReference>
<dbReference type="GO" id="GO:0042760">
    <property type="term" value="P:very long-chain fatty acid catabolic process"/>
    <property type="evidence" value="ECO:0000318"/>
    <property type="project" value="GO_Central"/>
</dbReference>
<keyword evidence="4 13" id="KW-0812">Transmembrane</keyword>
<feature type="transmembrane region" description="Helical" evidence="13">
    <location>
        <begin position="20"/>
        <end position="39"/>
    </location>
</feature>
<dbReference type="CTD" id="24104835"/>
<dbReference type="PROSITE" id="PS50893">
    <property type="entry name" value="ABC_TRANSPORTER_2"/>
    <property type="match status" value="1"/>
</dbReference>
<proteinExistence type="evidence at protein level"/>
<evidence type="ECO:0000256" key="7">
    <source>
        <dbReference type="ARBA" id="ARBA00022840"/>
    </source>
</evidence>
<dbReference type="InterPro" id="IPR017871">
    <property type="entry name" value="ABC_transporter-like_CS"/>
</dbReference>
<dbReference type="GO" id="GO:0042626">
    <property type="term" value="F:ATPase-coupled transmembrane transporter activity"/>
    <property type="evidence" value="ECO:0000318"/>
    <property type="project" value="GO_Central"/>
</dbReference>
<evidence type="ECO:0000256" key="11">
    <source>
        <dbReference type="ARBA" id="ARBA00023140"/>
    </source>
</evidence>
<evidence type="ECO:0000256" key="10">
    <source>
        <dbReference type="ARBA" id="ARBA00023136"/>
    </source>
</evidence>
<dbReference type="GO" id="GO:0005778">
    <property type="term" value="C:peroxisomal membrane"/>
    <property type="evidence" value="ECO:0000318"/>
    <property type="project" value="GO_Central"/>
</dbReference>
<evidence type="ECO:0000259" key="14">
    <source>
        <dbReference type="PROSITE" id="PS50893"/>
    </source>
</evidence>
<dbReference type="KEGG" id="cel:CELE_T02D1.5"/>
<dbReference type="Bgee" id="WBGene00004061">
    <property type="expression patterns" value="Expressed in larva and 2 other cell types or tissues"/>
</dbReference>
<keyword evidence="8" id="KW-1278">Translocase</keyword>
<dbReference type="PROSITE" id="PS00211">
    <property type="entry name" value="ABC_TRANSPORTER_1"/>
    <property type="match status" value="1"/>
</dbReference>
<dbReference type="InterPro" id="IPR050835">
    <property type="entry name" value="ABC_transporter_sub-D"/>
</dbReference>
<dbReference type="Gene3D" id="1.20.1560.10">
    <property type="entry name" value="ABC transporter type 1, transmembrane domain"/>
    <property type="match status" value="1"/>
</dbReference>
<dbReference type="RefSeq" id="NP_001293680.1">
    <property type="nucleotide sequence ID" value="NM_001306751.3"/>
</dbReference>
<dbReference type="GO" id="GO:0006635">
    <property type="term" value="P:fatty acid beta-oxidation"/>
    <property type="evidence" value="ECO:0000318"/>
    <property type="project" value="GO_Central"/>
</dbReference>
<dbReference type="Reactome" id="R-CEL-2046106">
    <property type="pathway name" value="alpha-linolenic acid (ALA) metabolism"/>
</dbReference>
<dbReference type="FunCoup" id="O45730">
    <property type="interactions" value="1843"/>
</dbReference>
<dbReference type="InterPro" id="IPR027417">
    <property type="entry name" value="P-loop_NTPase"/>
</dbReference>
<dbReference type="SUPFAM" id="SSF52540">
    <property type="entry name" value="P-loop containing nucleoside triphosphate hydrolases"/>
    <property type="match status" value="1"/>
</dbReference>
<dbReference type="OrthoDB" id="422637at2759"/>
<protein>
    <submittedName>
        <fullName evidence="16">ABC transporter domain-containing protein</fullName>
    </submittedName>
</protein>
<dbReference type="InParanoid" id="O45730"/>
<dbReference type="PANTHER" id="PTHR11384:SF67">
    <property type="entry name" value="ATP-BINDING CASSETTE SUB-FAMILY D MEMBER 1"/>
    <property type="match status" value="1"/>
</dbReference>
<accession>O45730</accession>
<evidence type="ECO:0000256" key="1">
    <source>
        <dbReference type="ARBA" id="ARBA00004585"/>
    </source>
</evidence>
<evidence type="ECO:0000256" key="3">
    <source>
        <dbReference type="ARBA" id="ARBA00022448"/>
    </source>
</evidence>
<organism evidence="16 17">
    <name type="scientific">Caenorhabditis elegans</name>
    <dbReference type="NCBI Taxonomy" id="6239"/>
    <lineage>
        <taxon>Eukaryota</taxon>
        <taxon>Metazoa</taxon>
        <taxon>Ecdysozoa</taxon>
        <taxon>Nematoda</taxon>
        <taxon>Chromadorea</taxon>
        <taxon>Rhabditida</taxon>
        <taxon>Rhabditina</taxon>
        <taxon>Rhabditomorpha</taxon>
        <taxon>Rhabditoidea</taxon>
        <taxon>Rhabditidae</taxon>
        <taxon>Peloderinae</taxon>
        <taxon>Caenorhabditis</taxon>
    </lineage>
</organism>
<dbReference type="OMA" id="DIQAGHF"/>
<evidence type="ECO:0000256" key="8">
    <source>
        <dbReference type="ARBA" id="ARBA00022967"/>
    </source>
</evidence>
<dbReference type="PaxDb" id="6239-T02D1.5"/>
<dbReference type="STRING" id="6239.T02D1.5.1"/>
<dbReference type="Proteomes" id="UP000001940">
    <property type="component" value="Chromosome IV"/>
</dbReference>
<dbReference type="GO" id="GO:0015910">
    <property type="term" value="P:long-chain fatty acid import into peroxisome"/>
    <property type="evidence" value="ECO:0000318"/>
    <property type="project" value="GO_Central"/>
</dbReference>
<sequence>MSVQSKFLETGIDPEKRKKALLVGAAGVAAVAVAHWVSLRKSQKSHHKMEKEDSVASDGTPKKNKKKAFDPQFLKQLKELLKIMIPGVFSKEAGIIGMHSIILICRTFLTIFVAQLEGSMVQAIVEKNVLQFVLHLVKWILVALPATFVNSMIRFFESYLGLAFRTRLTKHAYKQYFSDQTYYAVSNLDTRLQNADQCLTEDITMFSQSVAHLYSHLTKPVLDVALITFTLIKLAIQRGTGRSTFLPSCMAIMAVSLTAKILRAVSPRFGHMVAEEARRKGHLRYLHSRIITNSEEIAFYGGHQAEYKQLDGAFNSLYQQMMLIFKKRIPYIMIEQFLMKYVWSGTGMVMIALPILATEYADDEKSTKLEDLPDRGVSERTRGYATAKTLLFNSADAVERLMTSYKEVTELAGYTGRVHEMFQVFDDAKKGIYQRQTVSAGAEQGQRGERFDTSKIEGIITDSEADEIILNSVPIVTPNGDVVVKNMTLTISPGMHVLITGPNGCGKSSLFRILGGLWPVYRGHLEKPTSDRMYYIPQRPYMTLGTLRDQVIYPDTTIQMRRQGITDQDLMTMLRIVHLEHIVEREGGWDAQNDWMDVLSGGEKQRMGMARVFYHRPKYALLDECTSAVSIDVEGSIYQAIKDSGITLLTVTHRPSLWKFHTHLLQYDGEGGYKVSSLNEKTIGERMSYSEEKQQLEKQLAEVPRWKERLEEVCQLLGGNEDHLNMTIDTDDSE</sequence>
<dbReference type="PDB" id="7VX8">
    <property type="method" value="EM"/>
    <property type="resolution" value="2.80 A"/>
    <property type="chains" value="A/B=2-66"/>
</dbReference>
<comment type="similarity">
    <text evidence="2">Belongs to the ABC transporter superfamily. ABCD family. Peroxisomal fatty acyl CoA transporter (TC 3.A.1.203) subfamily.</text>
</comment>
<keyword evidence="6" id="KW-0378">Hydrolase</keyword>
<evidence type="ECO:0007829" key="19">
    <source>
        <dbReference type="PDB" id="7VWC"/>
    </source>
</evidence>
<dbReference type="InterPro" id="IPR003593">
    <property type="entry name" value="AAA+_ATPase"/>
</dbReference>
<keyword evidence="21" id="KW-1267">Proteomics identification</keyword>
<dbReference type="PDB" id="7VWC">
    <property type="method" value="EM"/>
    <property type="resolution" value="3.53 A"/>
    <property type="chains" value="A/B=2-66"/>
</dbReference>